<dbReference type="Gene3D" id="2.60.40.180">
    <property type="entry name" value="Transthyretin/hydroxyisourate hydrolase domain"/>
    <property type="match status" value="1"/>
</dbReference>
<evidence type="ECO:0000256" key="2">
    <source>
        <dbReference type="ARBA" id="ARBA00002704"/>
    </source>
</evidence>
<dbReference type="InterPro" id="IPR014306">
    <property type="entry name" value="Hydroxyisourate_hydrolase"/>
</dbReference>
<evidence type="ECO:0000313" key="9">
    <source>
        <dbReference type="EMBL" id="MDQ2066922.1"/>
    </source>
</evidence>
<evidence type="ECO:0000313" key="10">
    <source>
        <dbReference type="Proteomes" id="UP001239680"/>
    </source>
</evidence>
<evidence type="ECO:0000256" key="1">
    <source>
        <dbReference type="ARBA" id="ARBA00001043"/>
    </source>
</evidence>
<keyword evidence="6 7" id="KW-0378">Hydrolase</keyword>
<comment type="similarity">
    <text evidence="3 7">Belongs to the transthyretin family. 5-hydroxyisourate hydrolase subfamily.</text>
</comment>
<evidence type="ECO:0000256" key="5">
    <source>
        <dbReference type="ARBA" id="ARBA00022631"/>
    </source>
</evidence>
<evidence type="ECO:0000256" key="6">
    <source>
        <dbReference type="ARBA" id="ARBA00022801"/>
    </source>
</evidence>
<dbReference type="EC" id="3.5.2.17" evidence="7"/>
<dbReference type="CDD" id="cd05822">
    <property type="entry name" value="TLP_HIUase"/>
    <property type="match status" value="1"/>
</dbReference>
<dbReference type="PANTHER" id="PTHR10395">
    <property type="entry name" value="URICASE AND TRANSTHYRETIN-RELATED"/>
    <property type="match status" value="1"/>
</dbReference>
<dbReference type="PROSITE" id="PS00768">
    <property type="entry name" value="TRANSTHYRETIN_1"/>
    <property type="match status" value="1"/>
</dbReference>
<name>A0ABU0VYT6_9RHOB</name>
<accession>A0ABU0VYT6</accession>
<dbReference type="PANTHER" id="PTHR10395:SF7">
    <property type="entry name" value="5-HYDROXYISOURATE HYDROLASE"/>
    <property type="match status" value="1"/>
</dbReference>
<dbReference type="GO" id="GO:0033971">
    <property type="term" value="F:hydroxyisourate hydrolase activity"/>
    <property type="evidence" value="ECO:0007669"/>
    <property type="project" value="UniProtKB-EC"/>
</dbReference>
<proteinExistence type="inferred from homology"/>
<dbReference type="Proteomes" id="UP001239680">
    <property type="component" value="Unassembled WGS sequence"/>
</dbReference>
<comment type="caution">
    <text evidence="9">The sequence shown here is derived from an EMBL/GenBank/DDBJ whole genome shotgun (WGS) entry which is preliminary data.</text>
</comment>
<dbReference type="NCBIfam" id="TIGR02962">
    <property type="entry name" value="hdxy_isourate"/>
    <property type="match status" value="1"/>
</dbReference>
<comment type="function">
    <text evidence="2">Catalyzes the hydrolysis of 5-hydroxyisourate (HIU) to 2-oxo-4-hydroxy-4-carboxy-5-ureidoimidazoline (OHCU).</text>
</comment>
<dbReference type="RefSeq" id="WP_306680630.1">
    <property type="nucleotide sequence ID" value="NZ_JAVDBT010000009.1"/>
</dbReference>
<comment type="subunit">
    <text evidence="4 7">Homotetramer.</text>
</comment>
<evidence type="ECO:0000259" key="8">
    <source>
        <dbReference type="Pfam" id="PF00576"/>
    </source>
</evidence>
<dbReference type="InterPro" id="IPR023418">
    <property type="entry name" value="Thyroxine_BS"/>
</dbReference>
<keyword evidence="10" id="KW-1185">Reference proteome</keyword>
<comment type="catalytic activity">
    <reaction evidence="1 7">
        <text>5-hydroxyisourate + H2O = 5-hydroxy-2-oxo-4-ureido-2,5-dihydro-1H-imidazole-5-carboxylate + H(+)</text>
        <dbReference type="Rhea" id="RHEA:23736"/>
        <dbReference type="ChEBI" id="CHEBI:15377"/>
        <dbReference type="ChEBI" id="CHEBI:15378"/>
        <dbReference type="ChEBI" id="CHEBI:18072"/>
        <dbReference type="ChEBI" id="CHEBI:58639"/>
        <dbReference type="EC" id="3.5.2.17"/>
    </reaction>
</comment>
<dbReference type="InterPro" id="IPR036817">
    <property type="entry name" value="Transthyretin/HIU_hydrolase_sf"/>
</dbReference>
<evidence type="ECO:0000256" key="3">
    <source>
        <dbReference type="ARBA" id="ARBA00009850"/>
    </source>
</evidence>
<dbReference type="InterPro" id="IPR023416">
    <property type="entry name" value="Transthyretin/HIU_hydrolase_d"/>
</dbReference>
<organism evidence="9 10">
    <name type="scientific">Pseudogemmobacter lacusdianii</name>
    <dbReference type="NCBI Taxonomy" id="3069608"/>
    <lineage>
        <taxon>Bacteria</taxon>
        <taxon>Pseudomonadati</taxon>
        <taxon>Pseudomonadota</taxon>
        <taxon>Alphaproteobacteria</taxon>
        <taxon>Rhodobacterales</taxon>
        <taxon>Paracoccaceae</taxon>
        <taxon>Pseudogemmobacter</taxon>
    </lineage>
</organism>
<dbReference type="Pfam" id="PF00576">
    <property type="entry name" value="Transthyretin"/>
    <property type="match status" value="1"/>
</dbReference>
<sequence length="122" mass="13019">MADGKIGRLSTHVLDTARGKPAAGVKIALYRIEGAARQLLVETETNADGRTDAPMLTGDALKAGVYELVFAAGDYLRASGQAQGEVLFLDQIPIRFGVPDAGQHYHVPLLISPFAYSTYRGS</sequence>
<evidence type="ECO:0000256" key="7">
    <source>
        <dbReference type="RuleBase" id="RU361270"/>
    </source>
</evidence>
<feature type="domain" description="Transthyretin/hydroxyisourate hydrolase" evidence="8">
    <location>
        <begin position="9"/>
        <end position="121"/>
    </location>
</feature>
<protein>
    <recommendedName>
        <fullName evidence="7">5-hydroxyisourate hydrolase</fullName>
        <shortName evidence="7">HIU hydrolase</shortName>
        <shortName evidence="7">HIUHase</shortName>
        <ecNumber evidence="7">3.5.2.17</ecNumber>
    </recommendedName>
</protein>
<reference evidence="9 10" key="1">
    <citation type="submission" date="2023-08" db="EMBL/GenBank/DDBJ databases">
        <title>Characterization of two Paracoccaceae strains isolated from Phycosphere and proposal of Xinfangfangia lacusdiani sp. nov.</title>
        <authorList>
            <person name="Deng Y."/>
            <person name="Zhang Y.Q."/>
        </authorList>
    </citation>
    <scope>NUCLEOTIDE SEQUENCE [LARGE SCALE GENOMIC DNA]</scope>
    <source>
        <strain evidence="9 10">CPCC 101601</strain>
    </source>
</reference>
<gene>
    <name evidence="9" type="primary">uraH</name>
    <name evidence="9" type="ORF">Q9295_11090</name>
</gene>
<evidence type="ECO:0000256" key="4">
    <source>
        <dbReference type="ARBA" id="ARBA00011881"/>
    </source>
</evidence>
<dbReference type="EMBL" id="JAVDBT010000009">
    <property type="protein sequence ID" value="MDQ2066922.1"/>
    <property type="molecule type" value="Genomic_DNA"/>
</dbReference>
<keyword evidence="5 7" id="KW-0659">Purine metabolism</keyword>
<dbReference type="SUPFAM" id="SSF49472">
    <property type="entry name" value="Transthyretin (synonym: prealbumin)"/>
    <property type="match status" value="1"/>
</dbReference>